<evidence type="ECO:0000313" key="10">
    <source>
        <dbReference type="EMBL" id="SPT55308.1"/>
    </source>
</evidence>
<evidence type="ECO:0000256" key="3">
    <source>
        <dbReference type="ARBA" id="ARBA00022801"/>
    </source>
</evidence>
<proteinExistence type="inferred from homology"/>
<dbReference type="Proteomes" id="UP000250192">
    <property type="component" value="Unassembled WGS sequence"/>
</dbReference>
<dbReference type="SUPFAM" id="SSF52743">
    <property type="entry name" value="Subtilisin-like"/>
    <property type="match status" value="1"/>
</dbReference>
<dbReference type="InterPro" id="IPR015500">
    <property type="entry name" value="Peptidase_S8_subtilisin-rel"/>
</dbReference>
<evidence type="ECO:0000256" key="4">
    <source>
        <dbReference type="ARBA" id="ARBA00022825"/>
    </source>
</evidence>
<dbReference type="InterPro" id="IPR036852">
    <property type="entry name" value="Peptidase_S8/S53_dom_sf"/>
</dbReference>
<dbReference type="GeneID" id="93758271"/>
<feature type="active site" description="Charge relay system" evidence="5 6">
    <location>
        <position position="468"/>
    </location>
</feature>
<dbReference type="PANTHER" id="PTHR43806:SF11">
    <property type="entry name" value="CEREVISIN-RELATED"/>
    <property type="match status" value="1"/>
</dbReference>
<feature type="region of interest" description="Disordered" evidence="7">
    <location>
        <begin position="26"/>
        <end position="75"/>
    </location>
</feature>
<evidence type="ECO:0000256" key="2">
    <source>
        <dbReference type="ARBA" id="ARBA00022670"/>
    </source>
</evidence>
<dbReference type="InterPro" id="IPR000209">
    <property type="entry name" value="Peptidase_S8/S53_dom"/>
</dbReference>
<keyword evidence="3 6" id="KW-0378">Hydrolase</keyword>
<dbReference type="InterPro" id="IPR022398">
    <property type="entry name" value="Peptidase_S8_His-AS"/>
</dbReference>
<dbReference type="GO" id="GO:0006508">
    <property type="term" value="P:proteolysis"/>
    <property type="evidence" value="ECO:0007669"/>
    <property type="project" value="UniProtKB-KW"/>
</dbReference>
<accession>A0A2X0UDT5</accession>
<dbReference type="EMBL" id="UAPR01000002">
    <property type="protein sequence ID" value="SPT55308.1"/>
    <property type="molecule type" value="Genomic_DNA"/>
</dbReference>
<keyword evidence="8" id="KW-0732">Signal</keyword>
<evidence type="ECO:0000256" key="5">
    <source>
        <dbReference type="PIRSR" id="PIRSR615500-1"/>
    </source>
</evidence>
<feature type="chain" id="PRO_5015911125" evidence="8">
    <location>
        <begin position="27"/>
        <end position="503"/>
    </location>
</feature>
<dbReference type="PANTHER" id="PTHR43806">
    <property type="entry name" value="PEPTIDASE S8"/>
    <property type="match status" value="1"/>
</dbReference>
<dbReference type="RefSeq" id="WP_111823343.1">
    <property type="nucleotide sequence ID" value="NZ_CBDERX010000048.1"/>
</dbReference>
<evidence type="ECO:0000313" key="11">
    <source>
        <dbReference type="Proteomes" id="UP000250192"/>
    </source>
</evidence>
<comment type="similarity">
    <text evidence="1 6">Belongs to the peptidase S8 family.</text>
</comment>
<evidence type="ECO:0000256" key="8">
    <source>
        <dbReference type="SAM" id="SignalP"/>
    </source>
</evidence>
<reference evidence="10 11" key="1">
    <citation type="submission" date="2018-06" db="EMBL/GenBank/DDBJ databases">
        <authorList>
            <consortium name="Pathogen Informatics"/>
            <person name="Doyle S."/>
        </authorList>
    </citation>
    <scope>NUCLEOTIDE SEQUENCE [LARGE SCALE GENOMIC DNA]</scope>
    <source>
        <strain evidence="10 11">NCTC9935</strain>
    </source>
</reference>
<dbReference type="GO" id="GO:0004252">
    <property type="term" value="F:serine-type endopeptidase activity"/>
    <property type="evidence" value="ECO:0007669"/>
    <property type="project" value="UniProtKB-UniRule"/>
</dbReference>
<dbReference type="AlphaFoldDB" id="A0A2X0UDT5"/>
<evidence type="ECO:0000259" key="9">
    <source>
        <dbReference type="Pfam" id="PF00082"/>
    </source>
</evidence>
<organism evidence="10 11">
    <name type="scientific">Schaalia odontolytica</name>
    <dbReference type="NCBI Taxonomy" id="1660"/>
    <lineage>
        <taxon>Bacteria</taxon>
        <taxon>Bacillati</taxon>
        <taxon>Actinomycetota</taxon>
        <taxon>Actinomycetes</taxon>
        <taxon>Actinomycetales</taxon>
        <taxon>Actinomycetaceae</taxon>
        <taxon>Schaalia</taxon>
    </lineage>
</organism>
<keyword evidence="2 6" id="KW-0645">Protease</keyword>
<evidence type="ECO:0000256" key="7">
    <source>
        <dbReference type="SAM" id="MobiDB-lite"/>
    </source>
</evidence>
<feature type="active site" description="Charge relay system" evidence="5 6">
    <location>
        <position position="279"/>
    </location>
</feature>
<dbReference type="Pfam" id="PF00082">
    <property type="entry name" value="Peptidase_S8"/>
    <property type="match status" value="1"/>
</dbReference>
<dbReference type="PROSITE" id="PS00137">
    <property type="entry name" value="SUBTILASE_HIS"/>
    <property type="match status" value="1"/>
</dbReference>
<dbReference type="InterPro" id="IPR050131">
    <property type="entry name" value="Peptidase_S8_subtilisin-like"/>
</dbReference>
<feature type="signal peptide" evidence="8">
    <location>
        <begin position="1"/>
        <end position="26"/>
    </location>
</feature>
<dbReference type="Gene3D" id="3.40.50.200">
    <property type="entry name" value="Peptidase S8/S53 domain"/>
    <property type="match status" value="1"/>
</dbReference>
<dbReference type="OrthoDB" id="614750at2"/>
<dbReference type="EC" id="3.4.21.96" evidence="10"/>
<sequence length="503" mass="51550">MKRSRLAVLSLAATLGIAVVAPQAFADPAGTPGSAPASPPSSNAGKPLDPELTSKSQYDAGGATTPTGDLLPDDESHQPVTVIVELEEGDAGVAWYRRALSADAKRAAVKERIRTAVEAAVPGQVTSGGGPVTEVEDYEHVMEGFAIEVPAGAVEAVRGVEGVKRAFVEQTVTPSWEEGYSAPQNQYSLDMTGVDRISQKGDGTTIAIIDTGFDTTHEAFSGALDESTVAYTYDSISSARRGLSSGWAGAYVSSKIPFAYDYGDGDSDVIPHTSHNMSHGTHVAGIAAANGGAILGSAPGAQLLLMKAGIDATGGLSDSAIFAALDDCAVLKPDVVNMSFGYAGGASEARDDVYGSVYYRLAEQGIMLNVAGGNFGAASQGNTSGWGLPYASDPDSSTVAQPSTYTASLSVASVDNANGWGPSTYKASSFSSWGVAPNLTLKPEIAAPGGYIWSALPGGTYGYSSGTSMATPYLAGMAADIKQRVESDPGFAYMTEAEKTGVV</sequence>
<dbReference type="PRINTS" id="PR00723">
    <property type="entry name" value="SUBTILISIN"/>
</dbReference>
<protein>
    <submittedName>
        <fullName evidence="10">PII-type proteinase</fullName>
        <ecNumber evidence="10">3.4.21.96</ecNumber>
    </submittedName>
</protein>
<evidence type="ECO:0000256" key="6">
    <source>
        <dbReference type="PROSITE-ProRule" id="PRU01240"/>
    </source>
</evidence>
<gene>
    <name evidence="10" type="primary">prtP_1</name>
    <name evidence="10" type="ORF">NCTC9935_00806</name>
</gene>
<dbReference type="InterPro" id="IPR023827">
    <property type="entry name" value="Peptidase_S8_Asp-AS"/>
</dbReference>
<dbReference type="PROSITE" id="PS51892">
    <property type="entry name" value="SUBTILASE"/>
    <property type="match status" value="1"/>
</dbReference>
<keyword evidence="11" id="KW-1185">Reference proteome</keyword>
<feature type="compositionally biased region" description="Low complexity" evidence="7">
    <location>
        <begin position="28"/>
        <end position="47"/>
    </location>
</feature>
<feature type="domain" description="Peptidase S8/S53" evidence="9">
    <location>
        <begin position="201"/>
        <end position="487"/>
    </location>
</feature>
<evidence type="ECO:0000256" key="1">
    <source>
        <dbReference type="ARBA" id="ARBA00011073"/>
    </source>
</evidence>
<feature type="active site" description="Charge relay system" evidence="5 6">
    <location>
        <position position="210"/>
    </location>
</feature>
<dbReference type="PROSITE" id="PS00136">
    <property type="entry name" value="SUBTILASE_ASP"/>
    <property type="match status" value="1"/>
</dbReference>
<keyword evidence="4 6" id="KW-0720">Serine protease</keyword>
<name>A0A2X0UDT5_9ACTO</name>